<reference evidence="2" key="1">
    <citation type="journal article" date="2023" name="Front. Plant Sci.">
        <title>Chromosomal-level genome assembly of Melastoma candidum provides insights into trichome evolution.</title>
        <authorList>
            <person name="Zhong Y."/>
            <person name="Wu W."/>
            <person name="Sun C."/>
            <person name="Zou P."/>
            <person name="Liu Y."/>
            <person name="Dai S."/>
            <person name="Zhou R."/>
        </authorList>
    </citation>
    <scope>NUCLEOTIDE SEQUENCE [LARGE SCALE GENOMIC DNA]</scope>
</reference>
<evidence type="ECO:0000313" key="2">
    <source>
        <dbReference type="Proteomes" id="UP001057402"/>
    </source>
</evidence>
<evidence type="ECO:0000313" key="1">
    <source>
        <dbReference type="EMBL" id="KAI4384253.1"/>
    </source>
</evidence>
<protein>
    <submittedName>
        <fullName evidence="1">Uncharacterized protein</fullName>
    </submittedName>
</protein>
<name>A0ACB9RYZ8_9MYRT</name>
<dbReference type="EMBL" id="CM042881">
    <property type="protein sequence ID" value="KAI4384253.1"/>
    <property type="molecule type" value="Genomic_DNA"/>
</dbReference>
<accession>A0ACB9RYZ8</accession>
<organism evidence="1 2">
    <name type="scientific">Melastoma candidum</name>
    <dbReference type="NCBI Taxonomy" id="119954"/>
    <lineage>
        <taxon>Eukaryota</taxon>
        <taxon>Viridiplantae</taxon>
        <taxon>Streptophyta</taxon>
        <taxon>Embryophyta</taxon>
        <taxon>Tracheophyta</taxon>
        <taxon>Spermatophyta</taxon>
        <taxon>Magnoliopsida</taxon>
        <taxon>eudicotyledons</taxon>
        <taxon>Gunneridae</taxon>
        <taxon>Pentapetalae</taxon>
        <taxon>rosids</taxon>
        <taxon>malvids</taxon>
        <taxon>Myrtales</taxon>
        <taxon>Melastomataceae</taxon>
        <taxon>Melastomatoideae</taxon>
        <taxon>Melastomateae</taxon>
        <taxon>Melastoma</taxon>
    </lineage>
</organism>
<comment type="caution">
    <text evidence="1">The sequence shown here is derived from an EMBL/GenBank/DDBJ whole genome shotgun (WGS) entry which is preliminary data.</text>
</comment>
<proteinExistence type="predicted"/>
<sequence length="101" mass="10806">MGALCFRVGIVLRAVTSTVVLWLVVAGFAKVGGNMGSTSLEPRKIGQKELGLVAKTKEKVATVGSRLPGHVDYVSEWRVPRGADPIHNRRAGNSRRNPGKA</sequence>
<keyword evidence="2" id="KW-1185">Reference proteome</keyword>
<dbReference type="Proteomes" id="UP001057402">
    <property type="component" value="Chromosome 2"/>
</dbReference>
<gene>
    <name evidence="1" type="ORF">MLD38_002431</name>
</gene>